<comment type="caution">
    <text evidence="2">The sequence shown here is derived from an EMBL/GenBank/DDBJ whole genome shotgun (WGS) entry which is preliminary data.</text>
</comment>
<dbReference type="AlphaFoldDB" id="A0A0R0M4K9"/>
<sequence>MMQKKSHKGLILLTFIVIGLNIVFSLYHYFTAHGKDGSFFKENFEFMKKKYEIPVLFLCLIVFSISYSIILYSNGQILFSYFYLIVLALSITNLGLILRLIVFNDVGYDSKELIYGIFAFPTIFVTMMVLLVKNHLNIPKFLSMRDQIRIEESIRSRKANWSKICTVHGLNLLILLLPFSIIIFFIDFKFRYYISEFTLTVILGITIRIFNQFAIDKRNIFFFNEYTGGYRNRK</sequence>
<keyword evidence="3" id="KW-1185">Reference proteome</keyword>
<gene>
    <name evidence="2" type="ORF">M153_2810006094</name>
</gene>
<feature type="transmembrane region" description="Helical" evidence="1">
    <location>
        <begin position="192"/>
        <end position="210"/>
    </location>
</feature>
<keyword evidence="1" id="KW-0472">Membrane</keyword>
<evidence type="ECO:0000313" key="2">
    <source>
        <dbReference type="EMBL" id="KRH94367.1"/>
    </source>
</evidence>
<feature type="transmembrane region" description="Helical" evidence="1">
    <location>
        <begin position="51"/>
        <end position="72"/>
    </location>
</feature>
<feature type="transmembrane region" description="Helical" evidence="1">
    <location>
        <begin position="164"/>
        <end position="186"/>
    </location>
</feature>
<dbReference type="EMBL" id="LGUB01000086">
    <property type="protein sequence ID" value="KRH94367.1"/>
    <property type="molecule type" value="Genomic_DNA"/>
</dbReference>
<evidence type="ECO:0000256" key="1">
    <source>
        <dbReference type="SAM" id="Phobius"/>
    </source>
</evidence>
<name>A0A0R0M4K9_9MICR</name>
<keyword evidence="1" id="KW-1133">Transmembrane helix</keyword>
<reference evidence="2 3" key="1">
    <citation type="submission" date="2015-07" db="EMBL/GenBank/DDBJ databases">
        <title>The genome of Pseudoloma neurophilia, a relevant intracellular parasite of the zebrafish.</title>
        <authorList>
            <person name="Ndikumana S."/>
            <person name="Pelin A."/>
            <person name="Sanders J."/>
            <person name="Corradi N."/>
        </authorList>
    </citation>
    <scope>NUCLEOTIDE SEQUENCE [LARGE SCALE GENOMIC DNA]</scope>
    <source>
        <strain evidence="2 3">MK1</strain>
    </source>
</reference>
<evidence type="ECO:0000313" key="3">
    <source>
        <dbReference type="Proteomes" id="UP000051530"/>
    </source>
</evidence>
<proteinExistence type="predicted"/>
<dbReference type="VEuPathDB" id="MicrosporidiaDB:M153_2810006094"/>
<protein>
    <submittedName>
        <fullName evidence="2">Uncharacterized protein</fullName>
    </submittedName>
</protein>
<organism evidence="2 3">
    <name type="scientific">Pseudoloma neurophilia</name>
    <dbReference type="NCBI Taxonomy" id="146866"/>
    <lineage>
        <taxon>Eukaryota</taxon>
        <taxon>Fungi</taxon>
        <taxon>Fungi incertae sedis</taxon>
        <taxon>Microsporidia</taxon>
        <taxon>Pseudoloma</taxon>
    </lineage>
</organism>
<dbReference type="Proteomes" id="UP000051530">
    <property type="component" value="Unassembled WGS sequence"/>
</dbReference>
<feature type="transmembrane region" description="Helical" evidence="1">
    <location>
        <begin position="113"/>
        <end position="132"/>
    </location>
</feature>
<feature type="transmembrane region" description="Helical" evidence="1">
    <location>
        <begin position="12"/>
        <end position="31"/>
    </location>
</feature>
<feature type="transmembrane region" description="Helical" evidence="1">
    <location>
        <begin position="79"/>
        <end position="101"/>
    </location>
</feature>
<accession>A0A0R0M4K9</accession>
<keyword evidence="1" id="KW-0812">Transmembrane</keyword>